<dbReference type="InterPro" id="IPR036525">
    <property type="entry name" value="Tubulin/FtsZ_GTPase_sf"/>
</dbReference>
<evidence type="ECO:0000256" key="7">
    <source>
        <dbReference type="RuleBase" id="RU000631"/>
    </source>
</evidence>
<dbReference type="InterPro" id="IPR045061">
    <property type="entry name" value="FtsZ/CetZ"/>
</dbReference>
<feature type="binding site" evidence="5">
    <location>
        <position position="189"/>
    </location>
    <ligand>
        <name>GTP</name>
        <dbReference type="ChEBI" id="CHEBI:37565"/>
    </ligand>
</feature>
<dbReference type="PRINTS" id="PR00423">
    <property type="entry name" value="CELLDVISFTSZ"/>
</dbReference>
<dbReference type="SUPFAM" id="SSF55307">
    <property type="entry name" value="Tubulin C-terminal domain-like"/>
    <property type="match status" value="1"/>
</dbReference>
<evidence type="ECO:0000256" key="1">
    <source>
        <dbReference type="ARBA" id="ARBA00009690"/>
    </source>
</evidence>
<dbReference type="Gene3D" id="3.40.50.1440">
    <property type="entry name" value="Tubulin/FtsZ, GTPase domain"/>
    <property type="match status" value="1"/>
</dbReference>
<dbReference type="GO" id="GO:0032153">
    <property type="term" value="C:cell division site"/>
    <property type="evidence" value="ECO:0007669"/>
    <property type="project" value="UniProtKB-UniRule"/>
</dbReference>
<keyword evidence="3 5" id="KW-0342">GTP-binding</keyword>
<accession>A0A4R6IH42</accession>
<dbReference type="SMART" id="SM00864">
    <property type="entry name" value="Tubulin"/>
    <property type="match status" value="1"/>
</dbReference>
<dbReference type="GO" id="GO:0005525">
    <property type="term" value="F:GTP binding"/>
    <property type="evidence" value="ECO:0007669"/>
    <property type="project" value="UniProtKB-UniRule"/>
</dbReference>
<dbReference type="Gene3D" id="3.30.1330.20">
    <property type="entry name" value="Tubulin/FtsZ, C-terminal domain"/>
    <property type="match status" value="1"/>
</dbReference>
<dbReference type="SMART" id="SM00865">
    <property type="entry name" value="Tubulin_C"/>
    <property type="match status" value="1"/>
</dbReference>
<dbReference type="InterPro" id="IPR020805">
    <property type="entry name" value="Cell_div_FtsZ_CS"/>
</dbReference>
<dbReference type="InterPro" id="IPR000158">
    <property type="entry name" value="Cell_div_FtsZ"/>
</dbReference>
<comment type="subcellular location">
    <subcellularLocation>
        <location evidence="5">Cytoplasm</location>
    </subcellularLocation>
    <text evidence="5">Assembles at midcell at the inner surface of the cytoplasmic membrane.</text>
</comment>
<dbReference type="EMBL" id="SNWN01000009">
    <property type="protein sequence ID" value="TDO21161.1"/>
    <property type="molecule type" value="Genomic_DNA"/>
</dbReference>
<comment type="caution">
    <text evidence="10">The sequence shown here is derived from an EMBL/GenBank/DDBJ whole genome shotgun (WGS) entry which is preliminary data.</text>
</comment>
<sequence length="402" mass="42500">MQEKQFVPTASIKIIGVGGSGTNSVNNMIQSNLQGAEFYVANTDKQALENSLTENRIHLGNEGDNKDSARGLGAGADPKIGEAAAQNSLAEIKAVVKGSDMVIITAGMGGGTGTGAAPIVAEAAKSAGALVVAIVTTPFMFEGNKRKNNALEGIDKLKSKVDSIITISNDKLLEQFGDVPLNDSFVYADTILKQTVKTLTDIIGVPARINLDFADVKTVMANKGNAIVGIGRATGKDRAASAAVHAISSPIIENSIKGASDAIINISGSNVTLKEINTAVAVITEATGKDTNIIFGTKINDSNDDEMYVSVIATGIDTSRKITSVEQKTEVIELVKTLEIEYEKESTKEFLLDDPLPASEKLSLTSKILQTTHFDLGTKTNETTLNKAKKSKLPNWFSKKDN</sequence>
<evidence type="ECO:0000259" key="8">
    <source>
        <dbReference type="SMART" id="SM00864"/>
    </source>
</evidence>
<dbReference type="InterPro" id="IPR008280">
    <property type="entry name" value="Tub_FtsZ_C"/>
</dbReference>
<keyword evidence="5 7" id="KW-0131">Cell cycle</keyword>
<keyword evidence="4 5" id="KW-0717">Septation</keyword>
<dbReference type="Pfam" id="PF00091">
    <property type="entry name" value="Tubulin"/>
    <property type="match status" value="1"/>
</dbReference>
<feature type="binding site" evidence="5">
    <location>
        <position position="146"/>
    </location>
    <ligand>
        <name>GTP</name>
        <dbReference type="ChEBI" id="CHEBI:37565"/>
    </ligand>
</feature>
<dbReference type="RefSeq" id="WP_094254327.1">
    <property type="nucleotide sequence ID" value="NZ_NNCE01000001.1"/>
</dbReference>
<evidence type="ECO:0000256" key="3">
    <source>
        <dbReference type="ARBA" id="ARBA00023134"/>
    </source>
</evidence>
<evidence type="ECO:0000313" key="11">
    <source>
        <dbReference type="Proteomes" id="UP000295518"/>
    </source>
</evidence>
<dbReference type="PANTHER" id="PTHR30314">
    <property type="entry name" value="CELL DIVISION PROTEIN FTSZ-RELATED"/>
    <property type="match status" value="1"/>
</dbReference>
<evidence type="ECO:0000256" key="6">
    <source>
        <dbReference type="NCBIfam" id="TIGR00065"/>
    </source>
</evidence>
<keyword evidence="5 7" id="KW-0132">Cell division</keyword>
<evidence type="ECO:0000313" key="10">
    <source>
        <dbReference type="EMBL" id="TDO21161.1"/>
    </source>
</evidence>
<dbReference type="GO" id="GO:0003924">
    <property type="term" value="F:GTPase activity"/>
    <property type="evidence" value="ECO:0007669"/>
    <property type="project" value="UniProtKB-UniRule"/>
</dbReference>
<comment type="function">
    <text evidence="5 7">Essential cell division protein that forms a contractile ring structure (Z ring) at the future cell division site. The regulation of the ring assembly controls the timing and the location of cell division. One of the functions of the FtsZ ring is to recruit other cell division proteins to the septum to produce a new cell wall between the dividing cells. Binds GTP and shows GTPase activity.</text>
</comment>
<comment type="caution">
    <text evidence="5">Lacks conserved residue(s) required for the propagation of feature annotation.</text>
</comment>
<reference evidence="10 11" key="1">
    <citation type="submission" date="2019-03" db="EMBL/GenBank/DDBJ databases">
        <title>Genomic Encyclopedia of Archaeal and Bacterial Type Strains, Phase II (KMG-II): from individual species to whole genera.</title>
        <authorList>
            <person name="Goeker M."/>
        </authorList>
    </citation>
    <scope>NUCLEOTIDE SEQUENCE [LARGE SCALE GENOMIC DNA]</scope>
    <source>
        <strain evidence="10 11">ATCC 700618</strain>
    </source>
</reference>
<keyword evidence="5" id="KW-0963">Cytoplasm</keyword>
<dbReference type="GO" id="GO:0043093">
    <property type="term" value="P:FtsZ-dependent cytokinesis"/>
    <property type="evidence" value="ECO:0007669"/>
    <property type="project" value="UniProtKB-UniRule"/>
</dbReference>
<dbReference type="InterPro" id="IPR037103">
    <property type="entry name" value="Tubulin/FtsZ-like_C"/>
</dbReference>
<dbReference type="HAMAP" id="MF_00909">
    <property type="entry name" value="FtsZ"/>
    <property type="match status" value="1"/>
</dbReference>
<name>A0A4R6IH42_9MOLU</name>
<feature type="domain" description="Tubulin/FtsZ 2-layer sandwich" evidence="9">
    <location>
        <begin position="209"/>
        <end position="325"/>
    </location>
</feature>
<dbReference type="GO" id="GO:0005737">
    <property type="term" value="C:cytoplasm"/>
    <property type="evidence" value="ECO:0007669"/>
    <property type="project" value="UniProtKB-SubCell"/>
</dbReference>
<dbReference type="Proteomes" id="UP000295518">
    <property type="component" value="Unassembled WGS sequence"/>
</dbReference>
<protein>
    <recommendedName>
        <fullName evidence="5 6">Cell division protein FtsZ</fullName>
    </recommendedName>
</protein>
<dbReference type="InterPro" id="IPR018316">
    <property type="entry name" value="Tubulin/FtsZ_2-layer-sand-dom"/>
</dbReference>
<dbReference type="FunFam" id="3.40.50.1440:FF:000001">
    <property type="entry name" value="Cell division protein FtsZ"/>
    <property type="match status" value="1"/>
</dbReference>
<organism evidence="10 11">
    <name type="scientific">Mycoplasma testudineum</name>
    <dbReference type="NCBI Taxonomy" id="244584"/>
    <lineage>
        <taxon>Bacteria</taxon>
        <taxon>Bacillati</taxon>
        <taxon>Mycoplasmatota</taxon>
        <taxon>Mollicutes</taxon>
        <taxon>Mycoplasmataceae</taxon>
        <taxon>Mycoplasma</taxon>
    </lineage>
</organism>
<dbReference type="InterPro" id="IPR024757">
    <property type="entry name" value="FtsZ_C"/>
</dbReference>
<gene>
    <name evidence="5" type="primary">ftsZ</name>
    <name evidence="10" type="ORF">EI74_0192</name>
</gene>
<dbReference type="Pfam" id="PF12327">
    <property type="entry name" value="FtsZ_C"/>
    <property type="match status" value="1"/>
</dbReference>
<proteinExistence type="inferred from homology"/>
<dbReference type="PANTHER" id="PTHR30314:SF3">
    <property type="entry name" value="MITOCHONDRIAL DIVISION PROTEIN FSZA"/>
    <property type="match status" value="1"/>
</dbReference>
<keyword evidence="2 5" id="KW-0547">Nucleotide-binding</keyword>
<keyword evidence="11" id="KW-1185">Reference proteome</keyword>
<dbReference type="CDD" id="cd02201">
    <property type="entry name" value="FtsZ_type1"/>
    <property type="match status" value="1"/>
</dbReference>
<dbReference type="InterPro" id="IPR003008">
    <property type="entry name" value="Tubulin_FtsZ_GTPase"/>
</dbReference>
<comment type="subunit">
    <text evidence="5">Homodimer. Polymerizes to form a dynamic ring structure in a strictly GTP-dependent manner. Interacts directly with several other division proteins.</text>
</comment>
<feature type="binding site" evidence="5">
    <location>
        <begin position="111"/>
        <end position="113"/>
    </location>
    <ligand>
        <name>GTP</name>
        <dbReference type="ChEBI" id="CHEBI:37565"/>
    </ligand>
</feature>
<feature type="domain" description="Tubulin/FtsZ GTPase" evidence="8">
    <location>
        <begin position="11"/>
        <end position="207"/>
    </location>
</feature>
<dbReference type="OrthoDB" id="9813375at2"/>
<dbReference type="GO" id="GO:0000917">
    <property type="term" value="P:division septum assembly"/>
    <property type="evidence" value="ECO:0007669"/>
    <property type="project" value="UniProtKB-KW"/>
</dbReference>
<evidence type="ECO:0000256" key="4">
    <source>
        <dbReference type="ARBA" id="ARBA00023210"/>
    </source>
</evidence>
<feature type="binding site" evidence="5">
    <location>
        <position position="142"/>
    </location>
    <ligand>
        <name>GTP</name>
        <dbReference type="ChEBI" id="CHEBI:37565"/>
    </ligand>
</feature>
<dbReference type="NCBIfam" id="TIGR00065">
    <property type="entry name" value="ftsZ"/>
    <property type="match status" value="1"/>
</dbReference>
<dbReference type="GO" id="GO:0051258">
    <property type="term" value="P:protein polymerization"/>
    <property type="evidence" value="ECO:0007669"/>
    <property type="project" value="UniProtKB-UniRule"/>
</dbReference>
<dbReference type="AlphaFoldDB" id="A0A4R6IH42"/>
<dbReference type="SUPFAM" id="SSF52490">
    <property type="entry name" value="Tubulin nucleotide-binding domain-like"/>
    <property type="match status" value="1"/>
</dbReference>
<comment type="similarity">
    <text evidence="1 5 7">Belongs to the FtsZ family.</text>
</comment>
<evidence type="ECO:0000259" key="9">
    <source>
        <dbReference type="SMART" id="SM00865"/>
    </source>
</evidence>
<evidence type="ECO:0000256" key="5">
    <source>
        <dbReference type="HAMAP-Rule" id="MF_00909"/>
    </source>
</evidence>
<dbReference type="PROSITE" id="PS01135">
    <property type="entry name" value="FTSZ_2"/>
    <property type="match status" value="1"/>
</dbReference>
<evidence type="ECO:0000256" key="2">
    <source>
        <dbReference type="ARBA" id="ARBA00022741"/>
    </source>
</evidence>